<proteinExistence type="predicted"/>
<dbReference type="NCBIfam" id="TIGR01868">
    <property type="entry name" value="casD_Cas5e"/>
    <property type="match status" value="1"/>
</dbReference>
<dbReference type="InterPro" id="IPR010147">
    <property type="entry name" value="CRISPR-assoc_prot_CasD"/>
</dbReference>
<name>A0A3N0C7L6_9MICC</name>
<comment type="caution">
    <text evidence="3">The sequence shown here is derived from an EMBL/GenBank/DDBJ whole genome shotgun (WGS) entry which is preliminary data.</text>
</comment>
<dbReference type="Pfam" id="PF09704">
    <property type="entry name" value="Cas_Cas5d"/>
    <property type="match status" value="1"/>
</dbReference>
<dbReference type="AlphaFoldDB" id="A0A3N0C7L6"/>
<dbReference type="NCBIfam" id="TIGR02593">
    <property type="entry name" value="CRISPR_cas5"/>
    <property type="match status" value="1"/>
</dbReference>
<evidence type="ECO:0000256" key="1">
    <source>
        <dbReference type="ARBA" id="ARBA00023118"/>
    </source>
</evidence>
<dbReference type="InterPro" id="IPR013422">
    <property type="entry name" value="CRISPR-assoc_prot_Cas5_N"/>
</dbReference>
<reference evidence="3 4" key="1">
    <citation type="submission" date="2018-10" db="EMBL/GenBank/DDBJ databases">
        <title>Genome sequencing of Arthrobacter oryzae TNB02.</title>
        <authorList>
            <person name="Cho Y.-J."/>
            <person name="Cho A."/>
            <person name="Kim O.-S."/>
        </authorList>
    </citation>
    <scope>NUCLEOTIDE SEQUENCE [LARGE SCALE GENOMIC DNA]</scope>
    <source>
        <strain evidence="3 4">TNB02</strain>
    </source>
</reference>
<sequence>MDPGVTSLYLRLAAPYQSWAGPRVTGNHVNTQPVPTRTGIIGLCAAALGARNGEWPGWLQELEIEVRVENPGTIEKDFQTINPRPEAQAFTDRIWIAAGHKRNAPTSFTPDAQNGTSIVRRTYLAGAEFTVRLSHDSKTRELAGAFASPGFSPYLGRRAFAPSFPFLLGVGDDGLLETAPGKINRPPGIHILDGRDNTYPDRTATRASHDRHGLGWWSENTTITGRTPRTGPGQPVLPAPAGA</sequence>
<evidence type="ECO:0000256" key="2">
    <source>
        <dbReference type="SAM" id="MobiDB-lite"/>
    </source>
</evidence>
<dbReference type="GO" id="GO:0043571">
    <property type="term" value="P:maintenance of CRISPR repeat elements"/>
    <property type="evidence" value="ECO:0007669"/>
    <property type="project" value="InterPro"/>
</dbReference>
<dbReference type="Proteomes" id="UP000273807">
    <property type="component" value="Unassembled WGS sequence"/>
</dbReference>
<dbReference type="Gene3D" id="3.30.70.2660">
    <property type="match status" value="1"/>
</dbReference>
<keyword evidence="1" id="KW-0051">Antiviral defense</keyword>
<dbReference type="EMBL" id="RBED01000045">
    <property type="protein sequence ID" value="RNL59201.1"/>
    <property type="molecule type" value="Genomic_DNA"/>
</dbReference>
<keyword evidence="4" id="KW-1185">Reference proteome</keyword>
<evidence type="ECO:0000313" key="3">
    <source>
        <dbReference type="EMBL" id="RNL59201.1"/>
    </source>
</evidence>
<dbReference type="GO" id="GO:0051607">
    <property type="term" value="P:defense response to virus"/>
    <property type="evidence" value="ECO:0007669"/>
    <property type="project" value="UniProtKB-KW"/>
</dbReference>
<evidence type="ECO:0000313" key="4">
    <source>
        <dbReference type="Proteomes" id="UP000273807"/>
    </source>
</evidence>
<feature type="compositionally biased region" description="Low complexity" evidence="2">
    <location>
        <begin position="221"/>
        <end position="233"/>
    </location>
</feature>
<dbReference type="GO" id="GO:0003723">
    <property type="term" value="F:RNA binding"/>
    <property type="evidence" value="ECO:0007669"/>
    <property type="project" value="InterPro"/>
</dbReference>
<accession>A0A3N0C7L6</accession>
<feature type="region of interest" description="Disordered" evidence="2">
    <location>
        <begin position="215"/>
        <end position="243"/>
    </location>
</feature>
<dbReference type="OrthoDB" id="3189549at2"/>
<dbReference type="InterPro" id="IPR021124">
    <property type="entry name" value="CRISPR-assoc_prot_Cas5"/>
</dbReference>
<gene>
    <name evidence="3" type="primary">cas5e</name>
    <name evidence="3" type="ORF">D7003_02780</name>
</gene>
<protein>
    <submittedName>
        <fullName evidence="3">Type I-E CRISPR-associated protein Cas5/CasD</fullName>
    </submittedName>
</protein>
<organism evidence="3 4">
    <name type="scientific">Arthrobacter oryzae</name>
    <dbReference type="NCBI Taxonomy" id="409290"/>
    <lineage>
        <taxon>Bacteria</taxon>
        <taxon>Bacillati</taxon>
        <taxon>Actinomycetota</taxon>
        <taxon>Actinomycetes</taxon>
        <taxon>Micrococcales</taxon>
        <taxon>Micrococcaceae</taxon>
        <taxon>Arthrobacter</taxon>
    </lineage>
</organism>